<feature type="compositionally biased region" description="Acidic residues" evidence="7">
    <location>
        <begin position="419"/>
        <end position="428"/>
    </location>
</feature>
<dbReference type="FunFam" id="3.40.50.200:FF:000014">
    <property type="entry name" value="Proteinase K"/>
    <property type="match status" value="1"/>
</dbReference>
<dbReference type="InterPro" id="IPR037045">
    <property type="entry name" value="S8pro/Inhibitor_I9_sf"/>
</dbReference>
<keyword evidence="3 5" id="KW-0378">Hydrolase</keyword>
<keyword evidence="2 5" id="KW-0645">Protease</keyword>
<keyword evidence="4 5" id="KW-0720">Serine protease</keyword>
<dbReference type="Pfam" id="PF01483">
    <property type="entry name" value="P_proprotein"/>
    <property type="match status" value="1"/>
</dbReference>
<dbReference type="PANTHER" id="PTHR43806:SF11">
    <property type="entry name" value="CEREVISIN-RELATED"/>
    <property type="match status" value="1"/>
</dbReference>
<dbReference type="InterPro" id="IPR034193">
    <property type="entry name" value="PCSK9_ProteinaseK-like"/>
</dbReference>
<protein>
    <submittedName>
        <fullName evidence="10">AllergeN Pen n 13 family protein</fullName>
    </submittedName>
</protein>
<dbReference type="PROSITE" id="PS00136">
    <property type="entry name" value="SUBTILASE_ASP"/>
    <property type="match status" value="1"/>
</dbReference>
<comment type="caution">
    <text evidence="10">The sequence shown here is derived from an EMBL/GenBank/DDBJ whole genome shotgun (WGS) entry which is preliminary data.</text>
</comment>
<evidence type="ECO:0000259" key="9">
    <source>
        <dbReference type="PROSITE" id="PS51829"/>
    </source>
</evidence>
<dbReference type="InterPro" id="IPR022398">
    <property type="entry name" value="Peptidase_S8_His-AS"/>
</dbReference>
<dbReference type="Pfam" id="PF05922">
    <property type="entry name" value="Inhibitor_I9"/>
    <property type="match status" value="1"/>
</dbReference>
<feature type="chain" id="PRO_5039573784" evidence="8">
    <location>
        <begin position="44"/>
        <end position="546"/>
    </location>
</feature>
<evidence type="ECO:0000313" key="10">
    <source>
        <dbReference type="EMBL" id="EKX67277.1"/>
    </source>
</evidence>
<dbReference type="PROSITE" id="PS51318">
    <property type="entry name" value="TAT"/>
    <property type="match status" value="1"/>
</dbReference>
<dbReference type="RefSeq" id="WP_009307350.1">
    <property type="nucleotide sequence ID" value="NZ_AEJC01000160.1"/>
</dbReference>
<dbReference type="SUPFAM" id="SSF49785">
    <property type="entry name" value="Galactose-binding domain-like"/>
    <property type="match status" value="1"/>
</dbReference>
<dbReference type="PATRIC" id="fig|698759.3.peg.2162"/>
<dbReference type="InterPro" id="IPR006311">
    <property type="entry name" value="TAT_signal"/>
</dbReference>
<feature type="domain" description="P/Homo B" evidence="9">
    <location>
        <begin position="414"/>
        <end position="546"/>
    </location>
</feature>
<feature type="active site" description="Charge relay system" evidence="5">
    <location>
        <position position="362"/>
    </location>
</feature>
<dbReference type="PANTHER" id="PTHR43806">
    <property type="entry name" value="PEPTIDASE S8"/>
    <property type="match status" value="1"/>
</dbReference>
<evidence type="ECO:0000256" key="2">
    <source>
        <dbReference type="ARBA" id="ARBA00022670"/>
    </source>
</evidence>
<dbReference type="InterPro" id="IPR010259">
    <property type="entry name" value="S8pro/Inhibitor_I9"/>
</dbReference>
<dbReference type="InterPro" id="IPR000209">
    <property type="entry name" value="Peptidase_S8/S53_dom"/>
</dbReference>
<evidence type="ECO:0000256" key="4">
    <source>
        <dbReference type="ARBA" id="ARBA00022825"/>
    </source>
</evidence>
<dbReference type="GO" id="GO:0004252">
    <property type="term" value="F:serine-type endopeptidase activity"/>
    <property type="evidence" value="ECO:0007669"/>
    <property type="project" value="UniProtKB-UniRule"/>
</dbReference>
<dbReference type="EMBL" id="AEJC01000160">
    <property type="protein sequence ID" value="EKX67277.1"/>
    <property type="molecule type" value="Genomic_DNA"/>
</dbReference>
<dbReference type="Gene3D" id="3.40.50.200">
    <property type="entry name" value="Peptidase S8/S53 domain"/>
    <property type="match status" value="1"/>
</dbReference>
<reference evidence="10 11" key="1">
    <citation type="submission" date="2012-11" db="EMBL/GenBank/DDBJ databases">
        <authorList>
            <person name="Huguet-Tapia J.C."/>
            <person name="Durkin A.S."/>
            <person name="Pettis G.S."/>
            <person name="Badger J.H."/>
        </authorList>
    </citation>
    <scope>NUCLEOTIDE SEQUENCE [LARGE SCALE GENOMIC DNA]</scope>
    <source>
        <strain evidence="10 11">91-03</strain>
    </source>
</reference>
<accession>L1L322</accession>
<dbReference type="SUPFAM" id="SSF54897">
    <property type="entry name" value="Protease propeptides/inhibitors"/>
    <property type="match status" value="1"/>
</dbReference>
<dbReference type="Pfam" id="PF00082">
    <property type="entry name" value="Peptidase_S8"/>
    <property type="match status" value="1"/>
</dbReference>
<dbReference type="OrthoDB" id="9798386at2"/>
<keyword evidence="11" id="KW-1185">Reference proteome</keyword>
<dbReference type="GO" id="GO:0006508">
    <property type="term" value="P:proteolysis"/>
    <property type="evidence" value="ECO:0007669"/>
    <property type="project" value="UniProtKB-KW"/>
</dbReference>
<dbReference type="SUPFAM" id="SSF52743">
    <property type="entry name" value="Subtilisin-like"/>
    <property type="match status" value="1"/>
</dbReference>
<feature type="signal peptide" evidence="8">
    <location>
        <begin position="1"/>
        <end position="43"/>
    </location>
</feature>
<dbReference type="PROSITE" id="PS51829">
    <property type="entry name" value="P_HOMO_B"/>
    <property type="match status" value="1"/>
</dbReference>
<proteinExistence type="inferred from homology"/>
<comment type="similarity">
    <text evidence="1 5 6">Belongs to the peptidase S8 family.</text>
</comment>
<evidence type="ECO:0000256" key="7">
    <source>
        <dbReference type="SAM" id="MobiDB-lite"/>
    </source>
</evidence>
<evidence type="ECO:0000313" key="11">
    <source>
        <dbReference type="Proteomes" id="UP000010411"/>
    </source>
</evidence>
<feature type="active site" description="Charge relay system" evidence="5">
    <location>
        <position position="210"/>
    </location>
</feature>
<evidence type="ECO:0000256" key="1">
    <source>
        <dbReference type="ARBA" id="ARBA00011073"/>
    </source>
</evidence>
<evidence type="ECO:0000256" key="8">
    <source>
        <dbReference type="SAM" id="SignalP"/>
    </source>
</evidence>
<feature type="region of interest" description="Disordered" evidence="7">
    <location>
        <begin position="408"/>
        <end position="439"/>
    </location>
</feature>
<feature type="active site" description="Charge relay system" evidence="5">
    <location>
        <position position="177"/>
    </location>
</feature>
<feature type="region of interest" description="Disordered" evidence="7">
    <location>
        <begin position="1"/>
        <end position="21"/>
    </location>
</feature>
<evidence type="ECO:0000256" key="5">
    <source>
        <dbReference type="PROSITE-ProRule" id="PRU01240"/>
    </source>
</evidence>
<dbReference type="InterPro" id="IPR008979">
    <property type="entry name" value="Galactose-bd-like_sf"/>
</dbReference>
<dbReference type="InterPro" id="IPR023828">
    <property type="entry name" value="Peptidase_S8_Ser-AS"/>
</dbReference>
<evidence type="ECO:0000256" key="6">
    <source>
        <dbReference type="RuleBase" id="RU003355"/>
    </source>
</evidence>
<dbReference type="PROSITE" id="PS00137">
    <property type="entry name" value="SUBTILASE_HIS"/>
    <property type="match status" value="1"/>
</dbReference>
<feature type="compositionally biased region" description="Basic residues" evidence="7">
    <location>
        <begin position="12"/>
        <end position="21"/>
    </location>
</feature>
<dbReference type="InterPro" id="IPR002884">
    <property type="entry name" value="P_dom"/>
</dbReference>
<name>L1L322_9ACTN</name>
<evidence type="ECO:0000256" key="3">
    <source>
        <dbReference type="ARBA" id="ARBA00022801"/>
    </source>
</evidence>
<dbReference type="InterPro" id="IPR036852">
    <property type="entry name" value="Peptidase_S8/S53_dom_sf"/>
</dbReference>
<keyword evidence="8" id="KW-0732">Signal</keyword>
<dbReference type="InterPro" id="IPR050131">
    <property type="entry name" value="Peptidase_S8_subtilisin-like"/>
</dbReference>
<dbReference type="PROSITE" id="PS00138">
    <property type="entry name" value="SUBTILASE_SER"/>
    <property type="match status" value="1"/>
</dbReference>
<dbReference type="InterPro" id="IPR015500">
    <property type="entry name" value="Peptidase_S8_subtilisin-rel"/>
</dbReference>
<sequence>MFVQHSPAPHAPGRRRRGANRRRGALTAFVSAAALFAVGAAAAAPAAAAPAEGTIVGADAETAIKGSYIVTLKESLPFRAASAKGRAVATRYGAEVEQTYKKALNGYATEMTEAEAKQLAADPAVASVATNKTVHINDTQTGPTWGLDRIDQADLPLDSAYTYPSSAGSGVTAYIIDTGVRITHTDFGGRASYGYDAVDDDSSADDGNGHGTHVAGTVAGTTYGVAKAADIVAVRVLDDDGSGTTAGVVAGIDWVTENAQFPAVANMSLGGSADSTLDAAVNNSIAAGITYAVAAGNDSANASSYSPTRVASAITVGASTSADARSSFSNYGSVLDIFAPGSSITSTYNTSNSATATLSGTSMASPHVAGAAAVYLGENPSATPSAVSTALTSAASVSTLTGVGTGSPNLLLQVTPSGDGDDGGDDGGDTGTAFESTTDVSIPDAGSAVYSPITVSGLTGSAPSDLSVYVNIVHTYRGDLVIDLVAPDGSTYRLKSSSSSDSTDNVDATYTVDASSETTVNGTWQLKVQDVYSADTGYINSWKLTF</sequence>
<dbReference type="Gene3D" id="2.60.120.260">
    <property type="entry name" value="Galactose-binding domain-like"/>
    <property type="match status" value="1"/>
</dbReference>
<dbReference type="CDD" id="cd04077">
    <property type="entry name" value="Peptidases_S8_PCSK9_ProteinaseK_like"/>
    <property type="match status" value="1"/>
</dbReference>
<dbReference type="GO" id="GO:0005615">
    <property type="term" value="C:extracellular space"/>
    <property type="evidence" value="ECO:0007669"/>
    <property type="project" value="TreeGrafter"/>
</dbReference>
<dbReference type="AlphaFoldDB" id="L1L322"/>
<organism evidence="10 11">
    <name type="scientific">Streptomyces ipomoeae 91-03</name>
    <dbReference type="NCBI Taxonomy" id="698759"/>
    <lineage>
        <taxon>Bacteria</taxon>
        <taxon>Bacillati</taxon>
        <taxon>Actinomycetota</taxon>
        <taxon>Actinomycetes</taxon>
        <taxon>Kitasatosporales</taxon>
        <taxon>Streptomycetaceae</taxon>
        <taxon>Streptomyces</taxon>
    </lineage>
</organism>
<dbReference type="Proteomes" id="UP000010411">
    <property type="component" value="Unassembled WGS sequence"/>
</dbReference>
<gene>
    <name evidence="10" type="ORF">STRIP9103_03837</name>
</gene>
<dbReference type="PROSITE" id="PS51892">
    <property type="entry name" value="SUBTILASE"/>
    <property type="match status" value="1"/>
</dbReference>
<dbReference type="PRINTS" id="PR00723">
    <property type="entry name" value="SUBTILISIN"/>
</dbReference>
<dbReference type="Gene3D" id="3.30.70.80">
    <property type="entry name" value="Peptidase S8 propeptide/proteinase inhibitor I9"/>
    <property type="match status" value="1"/>
</dbReference>
<dbReference type="InterPro" id="IPR023827">
    <property type="entry name" value="Peptidase_S8_Asp-AS"/>
</dbReference>